<evidence type="ECO:0000313" key="2">
    <source>
        <dbReference type="Proteomes" id="UP001317870"/>
    </source>
</evidence>
<dbReference type="EMBL" id="AP026978">
    <property type="protein sequence ID" value="BDU00079.1"/>
    <property type="molecule type" value="Genomic_DNA"/>
</dbReference>
<evidence type="ECO:0008006" key="3">
    <source>
        <dbReference type="Google" id="ProtNLM"/>
    </source>
</evidence>
<reference evidence="1 2" key="1">
    <citation type="submission" date="2022-11" db="EMBL/GenBank/DDBJ databases">
        <title>Genome Sequencing of Nocardia sp. ON39_IFM12276 and assembly.</title>
        <authorList>
            <person name="Shimojima M."/>
            <person name="Toyokawa M."/>
            <person name="Uesaka K."/>
        </authorList>
    </citation>
    <scope>NUCLEOTIDE SEQUENCE [LARGE SCALE GENOMIC DNA]</scope>
    <source>
        <strain evidence="1 2">IFM 12276</strain>
    </source>
</reference>
<accession>A0ABN6U495</accession>
<name>A0ABN6U495_9NOCA</name>
<protein>
    <recommendedName>
        <fullName evidence="3">Ferredoxin</fullName>
    </recommendedName>
</protein>
<keyword evidence="2" id="KW-1185">Reference proteome</keyword>
<proteinExistence type="predicted"/>
<gene>
    <name evidence="1" type="ORF">IFM12276_31070</name>
</gene>
<dbReference type="Proteomes" id="UP001317870">
    <property type="component" value="Chromosome"/>
</dbReference>
<dbReference type="RefSeq" id="WP_281880315.1">
    <property type="nucleotide sequence ID" value="NZ_AP026978.1"/>
</dbReference>
<evidence type="ECO:0000313" key="1">
    <source>
        <dbReference type="EMBL" id="BDU00079.1"/>
    </source>
</evidence>
<sequence>MPPRIDERLNEVPMAPVRCEHCGAGVLVRKASWQQTSVQWNAAAAARCPELRDAVGNGPSLPGCGRLRDAIAAAATCGELRIPAEAETRAANS</sequence>
<organism evidence="1 2">
    <name type="scientific">Nocardia sputorum</name>
    <dbReference type="NCBI Taxonomy" id="2984338"/>
    <lineage>
        <taxon>Bacteria</taxon>
        <taxon>Bacillati</taxon>
        <taxon>Actinomycetota</taxon>
        <taxon>Actinomycetes</taxon>
        <taxon>Mycobacteriales</taxon>
        <taxon>Nocardiaceae</taxon>
        <taxon>Nocardia</taxon>
    </lineage>
</organism>